<dbReference type="AlphaFoldDB" id="A0A376G661"/>
<gene>
    <name evidence="3" type="primary">oatA_2</name>
    <name evidence="3" type="ORF">NCTC13456_00842</name>
</gene>
<proteinExistence type="predicted"/>
<keyword evidence="3" id="KW-0012">Acyltransferase</keyword>
<feature type="transmembrane region" description="Helical" evidence="1">
    <location>
        <begin position="252"/>
        <end position="274"/>
    </location>
</feature>
<dbReference type="EC" id="2.3.1.-" evidence="3"/>
<sequence length="358" mass="42578">MKDNKLFFPALTGYRAIAAWIIFIYHFFPFNNPNFPIFFKNIIGEFHFGVDLFFVLSGFLITYRYFDQAKIDFKQYMVNRFARIYPMYFLMTILVFLVGYIKSPEWYMDKTIEFVLSITMLKALFTKYFLSGVPQGWTLTLEELFYFTAPFYFILIKKSKKWLIIIPIVILLFGMGIKSLFNTENNIWGFLQSNIYVFIFEFFSGILLAILIKSKPIKFKINWVTYFGLLMLILYVSCLQFLKPYFNFKADIIRSIELMILSIVGIVPLLWGLINEQTIIQKFLSSRYMVLLGKSSYIFYLIHKGFIPIFINDYLTSNKLLLFILLNIISILMYIYLEEPVNNFIRKIYKSTKKPQRS</sequence>
<feature type="transmembrane region" description="Helical" evidence="1">
    <location>
        <begin position="6"/>
        <end position="28"/>
    </location>
</feature>
<keyword evidence="1" id="KW-1133">Transmembrane helix</keyword>
<feature type="transmembrane region" description="Helical" evidence="1">
    <location>
        <begin position="295"/>
        <end position="314"/>
    </location>
</feature>
<dbReference type="GO" id="GO:0000271">
    <property type="term" value="P:polysaccharide biosynthetic process"/>
    <property type="evidence" value="ECO:0007669"/>
    <property type="project" value="TreeGrafter"/>
</dbReference>
<feature type="transmembrane region" description="Helical" evidence="1">
    <location>
        <begin position="136"/>
        <end position="155"/>
    </location>
</feature>
<dbReference type="Pfam" id="PF01757">
    <property type="entry name" value="Acyl_transf_3"/>
    <property type="match status" value="1"/>
</dbReference>
<dbReference type="PANTHER" id="PTHR23028">
    <property type="entry name" value="ACETYLTRANSFERASE"/>
    <property type="match status" value="1"/>
</dbReference>
<feature type="transmembrane region" description="Helical" evidence="1">
    <location>
        <begin position="81"/>
        <end position="100"/>
    </location>
</feature>
<name>A0A376G661_9FLAO</name>
<evidence type="ECO:0000259" key="2">
    <source>
        <dbReference type="Pfam" id="PF01757"/>
    </source>
</evidence>
<dbReference type="Proteomes" id="UP000254737">
    <property type="component" value="Unassembled WGS sequence"/>
</dbReference>
<dbReference type="PANTHER" id="PTHR23028:SF53">
    <property type="entry name" value="ACYL_TRANSF_3 DOMAIN-CONTAINING PROTEIN"/>
    <property type="match status" value="1"/>
</dbReference>
<accession>A0A376G661</accession>
<dbReference type="GO" id="GO:0016747">
    <property type="term" value="F:acyltransferase activity, transferring groups other than amino-acyl groups"/>
    <property type="evidence" value="ECO:0007669"/>
    <property type="project" value="InterPro"/>
</dbReference>
<evidence type="ECO:0000313" key="3">
    <source>
        <dbReference type="EMBL" id="STD54106.1"/>
    </source>
</evidence>
<keyword evidence="3" id="KW-0808">Transferase</keyword>
<feature type="domain" description="Acyltransferase 3" evidence="2">
    <location>
        <begin position="10"/>
        <end position="331"/>
    </location>
</feature>
<dbReference type="EMBL" id="UFXS01000001">
    <property type="protein sequence ID" value="STD54106.1"/>
    <property type="molecule type" value="Genomic_DNA"/>
</dbReference>
<dbReference type="RefSeq" id="WP_114998922.1">
    <property type="nucleotide sequence ID" value="NZ_UFXS01000001.1"/>
</dbReference>
<organism evidence="3 4">
    <name type="scientific">Empedobacter falsenii</name>
    <dbReference type="NCBI Taxonomy" id="343874"/>
    <lineage>
        <taxon>Bacteria</taxon>
        <taxon>Pseudomonadati</taxon>
        <taxon>Bacteroidota</taxon>
        <taxon>Flavobacteriia</taxon>
        <taxon>Flavobacteriales</taxon>
        <taxon>Weeksellaceae</taxon>
        <taxon>Empedobacter</taxon>
    </lineage>
</organism>
<feature type="transmembrane region" description="Helical" evidence="1">
    <location>
        <begin position="224"/>
        <end position="246"/>
    </location>
</feature>
<dbReference type="InterPro" id="IPR002656">
    <property type="entry name" value="Acyl_transf_3_dom"/>
</dbReference>
<feature type="transmembrane region" description="Helical" evidence="1">
    <location>
        <begin position="48"/>
        <end position="66"/>
    </location>
</feature>
<protein>
    <submittedName>
        <fullName evidence="3">O-acetyltransferase OatA</fullName>
        <ecNumber evidence="3">2.3.1.-</ecNumber>
    </submittedName>
</protein>
<evidence type="ECO:0000313" key="4">
    <source>
        <dbReference type="Proteomes" id="UP000254737"/>
    </source>
</evidence>
<keyword evidence="1" id="KW-0472">Membrane</keyword>
<feature type="transmembrane region" description="Helical" evidence="1">
    <location>
        <begin position="320"/>
        <end position="337"/>
    </location>
</feature>
<evidence type="ECO:0000256" key="1">
    <source>
        <dbReference type="SAM" id="Phobius"/>
    </source>
</evidence>
<keyword evidence="1" id="KW-0812">Transmembrane</keyword>
<reference evidence="3 4" key="1">
    <citation type="submission" date="2018-06" db="EMBL/GenBank/DDBJ databases">
        <authorList>
            <consortium name="Pathogen Informatics"/>
            <person name="Doyle S."/>
        </authorList>
    </citation>
    <scope>NUCLEOTIDE SEQUENCE [LARGE SCALE GENOMIC DNA]</scope>
    <source>
        <strain evidence="3 4">NCTC13456</strain>
    </source>
</reference>
<dbReference type="InterPro" id="IPR050879">
    <property type="entry name" value="Acyltransferase_3"/>
</dbReference>
<feature type="transmembrane region" description="Helical" evidence="1">
    <location>
        <begin position="162"/>
        <end position="181"/>
    </location>
</feature>
<feature type="transmembrane region" description="Helical" evidence="1">
    <location>
        <begin position="193"/>
        <end position="212"/>
    </location>
</feature>
<dbReference type="GO" id="GO:0016020">
    <property type="term" value="C:membrane"/>
    <property type="evidence" value="ECO:0007669"/>
    <property type="project" value="TreeGrafter"/>
</dbReference>